<reference evidence="2" key="1">
    <citation type="submission" date="2021-06" db="EMBL/GenBank/DDBJ databases">
        <authorList>
            <person name="Hodson N. C."/>
            <person name="Mongue J. A."/>
            <person name="Jaron S. K."/>
        </authorList>
    </citation>
    <scope>NUCLEOTIDE SEQUENCE</scope>
</reference>
<keyword evidence="1" id="KW-1133">Transmembrane helix</keyword>
<evidence type="ECO:0000256" key="1">
    <source>
        <dbReference type="SAM" id="Phobius"/>
    </source>
</evidence>
<keyword evidence="1" id="KW-0812">Transmembrane</keyword>
<protein>
    <submittedName>
        <fullName evidence="2">Uncharacterized protein</fullName>
    </submittedName>
</protein>
<dbReference type="AlphaFoldDB" id="A0A8J2JXR9"/>
<keyword evidence="1" id="KW-0472">Membrane</keyword>
<dbReference type="Proteomes" id="UP000708208">
    <property type="component" value="Unassembled WGS sequence"/>
</dbReference>
<gene>
    <name evidence="2" type="ORF">AFUS01_LOCUS15456</name>
</gene>
<name>A0A8J2JXR9_9HEXA</name>
<comment type="caution">
    <text evidence="2">The sequence shown here is derived from an EMBL/GenBank/DDBJ whole genome shotgun (WGS) entry which is preliminary data.</text>
</comment>
<feature type="transmembrane region" description="Helical" evidence="1">
    <location>
        <begin position="171"/>
        <end position="192"/>
    </location>
</feature>
<proteinExistence type="predicted"/>
<evidence type="ECO:0000313" key="2">
    <source>
        <dbReference type="EMBL" id="CAG7726547.1"/>
    </source>
</evidence>
<sequence length="227" mass="25585">MTLATSVGERLQLQKETYEDDREEGGSNVLPPHFFTKEKSIFYKILDQVVLPGKPHVSIEDVSGCNNVALIDFRSAILNFKVPKSRRRTVLSNPFLMGKESILQGLSGWGISDFHGSKLFQFLGKLMESGVFKRVRVRLAQLYQPKSSLKYLQSLPRSVGGLNLESEFIQALFFMFSFLSAICLGFLLAEVMTSVRRACHRKVRIMSDDSSEESVHMILLMNVGRAS</sequence>
<keyword evidence="3" id="KW-1185">Reference proteome</keyword>
<accession>A0A8J2JXR9</accession>
<evidence type="ECO:0000313" key="3">
    <source>
        <dbReference type="Proteomes" id="UP000708208"/>
    </source>
</evidence>
<organism evidence="2 3">
    <name type="scientific">Allacma fusca</name>
    <dbReference type="NCBI Taxonomy" id="39272"/>
    <lineage>
        <taxon>Eukaryota</taxon>
        <taxon>Metazoa</taxon>
        <taxon>Ecdysozoa</taxon>
        <taxon>Arthropoda</taxon>
        <taxon>Hexapoda</taxon>
        <taxon>Collembola</taxon>
        <taxon>Symphypleona</taxon>
        <taxon>Sminthuridae</taxon>
        <taxon>Allacma</taxon>
    </lineage>
</organism>
<dbReference type="EMBL" id="CAJVCH010136931">
    <property type="protein sequence ID" value="CAG7726547.1"/>
    <property type="molecule type" value="Genomic_DNA"/>
</dbReference>